<dbReference type="Gene3D" id="3.30.565.10">
    <property type="entry name" value="Histidine kinase-like ATPase, C-terminal domain"/>
    <property type="match status" value="1"/>
</dbReference>
<dbReference type="Pfam" id="PF13581">
    <property type="entry name" value="HATPase_c_2"/>
    <property type="match status" value="1"/>
</dbReference>
<keyword evidence="3" id="KW-0547">Nucleotide-binding</keyword>
<evidence type="ECO:0000259" key="2">
    <source>
        <dbReference type="Pfam" id="PF13581"/>
    </source>
</evidence>
<dbReference type="PANTHER" id="PTHR35526:SF3">
    <property type="entry name" value="ANTI-SIGMA-F FACTOR RSBW"/>
    <property type="match status" value="1"/>
</dbReference>
<gene>
    <name evidence="3" type="ORF">FYC62_13510</name>
</gene>
<dbReference type="InterPro" id="IPR003594">
    <property type="entry name" value="HATPase_dom"/>
</dbReference>
<dbReference type="EMBL" id="CP043329">
    <property type="protein sequence ID" value="QEK53335.1"/>
    <property type="molecule type" value="Genomic_DNA"/>
</dbReference>
<dbReference type="InterPro" id="IPR050267">
    <property type="entry name" value="Anti-sigma-factor_SerPK"/>
</dbReference>
<evidence type="ECO:0000256" key="1">
    <source>
        <dbReference type="ARBA" id="ARBA00022527"/>
    </source>
</evidence>
<keyword evidence="3" id="KW-0067">ATP-binding</keyword>
<dbReference type="SUPFAM" id="SSF55874">
    <property type="entry name" value="ATPase domain of HSP90 chaperone/DNA topoisomerase II/histidine kinase"/>
    <property type="match status" value="1"/>
</dbReference>
<dbReference type="InterPro" id="IPR036890">
    <property type="entry name" value="HATPase_C_sf"/>
</dbReference>
<evidence type="ECO:0000313" key="4">
    <source>
        <dbReference type="Proteomes" id="UP000323653"/>
    </source>
</evidence>
<dbReference type="GO" id="GO:0005524">
    <property type="term" value="F:ATP binding"/>
    <property type="evidence" value="ECO:0007669"/>
    <property type="project" value="UniProtKB-KW"/>
</dbReference>
<keyword evidence="4" id="KW-1185">Reference proteome</keyword>
<keyword evidence="1" id="KW-0808">Transferase</keyword>
<proteinExistence type="predicted"/>
<reference evidence="3 4" key="1">
    <citation type="submission" date="2019-08" db="EMBL/GenBank/DDBJ databases">
        <title>Pedobacter sp. nov., isolated from Han river, South Korea.</title>
        <authorList>
            <person name="Lee D.-H."/>
            <person name="Kim Y.-S."/>
            <person name="Hwang E.-M."/>
            <person name="Le Tran T.C."/>
            <person name="Cha C.-J."/>
        </authorList>
    </citation>
    <scope>NUCLEOTIDE SEQUENCE [LARGE SCALE GENOMIC DNA]</scope>
    <source>
        <strain evidence="3 4">CJ43</strain>
    </source>
</reference>
<dbReference type="AlphaFoldDB" id="A0A5C0VKR3"/>
<sequence length="135" mass="15094">MDKGLYSLQLPSNENSVAVVENFVDDLVATLNIGDDVYANLMTCLNEAVTNAIFHGNKQNPNKLVYLNLEIINQKRLVFTIADQGEGFNFNNLPDPTAPENLENLSGRGVFIMKQLADQCIFNTKGNEVELHFKF</sequence>
<evidence type="ECO:0000313" key="3">
    <source>
        <dbReference type="EMBL" id="QEK53335.1"/>
    </source>
</evidence>
<feature type="domain" description="Histidine kinase/HSP90-like ATPase" evidence="2">
    <location>
        <begin position="11"/>
        <end position="131"/>
    </location>
</feature>
<keyword evidence="1" id="KW-0723">Serine/threonine-protein kinase</keyword>
<keyword evidence="1" id="KW-0418">Kinase</keyword>
<protein>
    <submittedName>
        <fullName evidence="3">ATP-binding protein</fullName>
    </submittedName>
</protein>
<accession>A0A5C0VKR3</accession>
<dbReference type="CDD" id="cd16936">
    <property type="entry name" value="HATPase_RsbW-like"/>
    <property type="match status" value="1"/>
</dbReference>
<organism evidence="3 4">
    <name type="scientific">Pedobacter aquae</name>
    <dbReference type="NCBI Taxonomy" id="2605747"/>
    <lineage>
        <taxon>Bacteria</taxon>
        <taxon>Pseudomonadati</taxon>
        <taxon>Bacteroidota</taxon>
        <taxon>Sphingobacteriia</taxon>
        <taxon>Sphingobacteriales</taxon>
        <taxon>Sphingobacteriaceae</taxon>
        <taxon>Pedobacter</taxon>
    </lineage>
</organism>
<dbReference type="KEGG" id="pej:FYC62_13510"/>
<dbReference type="Proteomes" id="UP000323653">
    <property type="component" value="Chromosome"/>
</dbReference>
<dbReference type="GO" id="GO:0004674">
    <property type="term" value="F:protein serine/threonine kinase activity"/>
    <property type="evidence" value="ECO:0007669"/>
    <property type="project" value="UniProtKB-KW"/>
</dbReference>
<dbReference type="PANTHER" id="PTHR35526">
    <property type="entry name" value="ANTI-SIGMA-F FACTOR RSBW-RELATED"/>
    <property type="match status" value="1"/>
</dbReference>
<name>A0A5C0VKR3_9SPHI</name>